<name>A0A941DS19_9BURK</name>
<feature type="non-terminal residue" evidence="2">
    <location>
        <position position="96"/>
    </location>
</feature>
<keyword evidence="3" id="KW-1185">Reference proteome</keyword>
<feature type="non-terminal residue" evidence="2">
    <location>
        <position position="1"/>
    </location>
</feature>
<evidence type="ECO:0000313" key="3">
    <source>
        <dbReference type="Proteomes" id="UP000680067"/>
    </source>
</evidence>
<reference evidence="2" key="1">
    <citation type="submission" date="2021-04" db="EMBL/GenBank/DDBJ databases">
        <title>novel species isolated from subtropical streams in China.</title>
        <authorList>
            <person name="Lu H."/>
        </authorList>
    </citation>
    <scope>NUCLEOTIDE SEQUENCE</scope>
    <source>
        <strain evidence="2">LFS511W</strain>
    </source>
</reference>
<feature type="transmembrane region" description="Helical" evidence="1">
    <location>
        <begin position="49"/>
        <end position="70"/>
    </location>
</feature>
<dbReference type="AlphaFoldDB" id="A0A941DS19"/>
<accession>A0A941DS19</accession>
<protein>
    <submittedName>
        <fullName evidence="2">MFS transporter</fullName>
    </submittedName>
</protein>
<keyword evidence="1" id="KW-0472">Membrane</keyword>
<proteinExistence type="predicted"/>
<dbReference type="Proteomes" id="UP000680067">
    <property type="component" value="Unassembled WGS sequence"/>
</dbReference>
<dbReference type="EMBL" id="JAGSPN010000600">
    <property type="protein sequence ID" value="MBR7784774.1"/>
    <property type="molecule type" value="Genomic_DNA"/>
</dbReference>
<organism evidence="2 3">
    <name type="scientific">Undibacterium luofuense</name>
    <dbReference type="NCBI Taxonomy" id="2828733"/>
    <lineage>
        <taxon>Bacteria</taxon>
        <taxon>Pseudomonadati</taxon>
        <taxon>Pseudomonadota</taxon>
        <taxon>Betaproteobacteria</taxon>
        <taxon>Burkholderiales</taxon>
        <taxon>Oxalobacteraceae</taxon>
        <taxon>Undibacterium</taxon>
    </lineage>
</organism>
<dbReference type="Gene3D" id="1.20.1250.20">
    <property type="entry name" value="MFS general substrate transporter like domains"/>
    <property type="match status" value="1"/>
</dbReference>
<evidence type="ECO:0000313" key="2">
    <source>
        <dbReference type="EMBL" id="MBR7784774.1"/>
    </source>
</evidence>
<dbReference type="SUPFAM" id="SSF103473">
    <property type="entry name" value="MFS general substrate transporter"/>
    <property type="match status" value="1"/>
</dbReference>
<keyword evidence="1" id="KW-1133">Transmembrane helix</keyword>
<comment type="caution">
    <text evidence="2">The sequence shown here is derived from an EMBL/GenBank/DDBJ whole genome shotgun (WGS) entry which is preliminary data.</text>
</comment>
<feature type="transmembrane region" description="Helical" evidence="1">
    <location>
        <begin position="25"/>
        <end position="43"/>
    </location>
</feature>
<evidence type="ECO:0000256" key="1">
    <source>
        <dbReference type="SAM" id="Phobius"/>
    </source>
</evidence>
<keyword evidence="1" id="KW-0812">Transmembrane</keyword>
<dbReference type="InterPro" id="IPR036259">
    <property type="entry name" value="MFS_trans_sf"/>
</dbReference>
<sequence length="96" mass="9890">VGVSAVLMQGVFLGAYTKRVGDEKAVQYGLMSSCVALTLYGLATEGWMMYVLILCNLLAFAAGPALQAIFSRAVDAGSQGMAMGSLSSLASVMSVT</sequence>
<gene>
    <name evidence="2" type="ORF">KDM89_21820</name>
</gene>